<evidence type="ECO:0000313" key="5">
    <source>
        <dbReference type="Proteomes" id="UP001182556"/>
    </source>
</evidence>
<organism evidence="4 5">
    <name type="scientific">Papiliotrema laurentii</name>
    <name type="common">Cryptococcus laurentii</name>
    <dbReference type="NCBI Taxonomy" id="5418"/>
    <lineage>
        <taxon>Eukaryota</taxon>
        <taxon>Fungi</taxon>
        <taxon>Dikarya</taxon>
        <taxon>Basidiomycota</taxon>
        <taxon>Agaricomycotina</taxon>
        <taxon>Tremellomycetes</taxon>
        <taxon>Tremellales</taxon>
        <taxon>Rhynchogastremaceae</taxon>
        <taxon>Papiliotrema</taxon>
    </lineage>
</organism>
<evidence type="ECO:0000256" key="1">
    <source>
        <dbReference type="ARBA" id="ARBA00004123"/>
    </source>
</evidence>
<accession>A0AAD9FMH3</accession>
<evidence type="ECO:0000256" key="2">
    <source>
        <dbReference type="ARBA" id="ARBA00008044"/>
    </source>
</evidence>
<dbReference type="Proteomes" id="UP001182556">
    <property type="component" value="Unassembled WGS sequence"/>
</dbReference>
<evidence type="ECO:0000256" key="3">
    <source>
        <dbReference type="ARBA" id="ARBA00023242"/>
    </source>
</evidence>
<keyword evidence="5" id="KW-1185">Reference proteome</keyword>
<sequence length="222" mass="24458">MVVPTDLAGPSPLDPLVLLPVPPSLPPNPTSDLESLLASFETALASQPDIPLPVLTAQMRLINRNAHILLNAARHNTSLARDELDKADLELRGVEYELGKVREETKRCEEYEAGYRDLQLPSVEDFLAEAGEEAVGALPPKDDEGYEHALTLARLEHELAQIKSREDEIAQLTKQRDAVIRSNKDIKMKFQTSDTYLADFARTAGHMLTKIESVAAAKPATK</sequence>
<proteinExistence type="inferred from homology"/>
<gene>
    <name evidence="4" type="ORF">DB88DRAFT_496750</name>
</gene>
<dbReference type="PANTHER" id="PTHR13375">
    <property type="entry name" value="FMS INTERACTING PROTEIN"/>
    <property type="match status" value="1"/>
</dbReference>
<dbReference type="PANTHER" id="PTHR13375:SF3">
    <property type="entry name" value="THO COMPLEX SUBUNIT 5 HOMOLOG"/>
    <property type="match status" value="1"/>
</dbReference>
<dbReference type="AlphaFoldDB" id="A0AAD9FMH3"/>
<keyword evidence="3" id="KW-0539">Nucleus</keyword>
<protein>
    <submittedName>
        <fullName evidence="4">Fms-interacting protein-domain-containing protein</fullName>
    </submittedName>
</protein>
<comment type="subcellular location">
    <subcellularLocation>
        <location evidence="1">Nucleus</location>
    </subcellularLocation>
</comment>
<dbReference type="Pfam" id="PF09766">
    <property type="entry name" value="FmiP_Thoc5"/>
    <property type="match status" value="1"/>
</dbReference>
<dbReference type="EMBL" id="JAODAN010000009">
    <property type="protein sequence ID" value="KAK1921974.1"/>
    <property type="molecule type" value="Genomic_DNA"/>
</dbReference>
<dbReference type="GO" id="GO:0000445">
    <property type="term" value="C:THO complex part of transcription export complex"/>
    <property type="evidence" value="ECO:0007669"/>
    <property type="project" value="TreeGrafter"/>
</dbReference>
<reference evidence="4" key="1">
    <citation type="submission" date="2023-02" db="EMBL/GenBank/DDBJ databases">
        <title>Identification and recombinant expression of a fungal hydrolase from Papiliotrema laurentii that hydrolyzes apple cutin and clears colloidal polyester polyurethane.</title>
        <authorList>
            <consortium name="DOE Joint Genome Institute"/>
            <person name="Roman V.A."/>
            <person name="Bojanowski C."/>
            <person name="Crable B.R."/>
            <person name="Wagner D.N."/>
            <person name="Hung C.S."/>
            <person name="Nadeau L.J."/>
            <person name="Schratz L."/>
            <person name="Haridas S."/>
            <person name="Pangilinan J."/>
            <person name="Lipzen A."/>
            <person name="Na H."/>
            <person name="Yan M."/>
            <person name="Ng V."/>
            <person name="Grigoriev I.V."/>
            <person name="Spatafora J.W."/>
            <person name="Barlow D."/>
            <person name="Biffinger J."/>
            <person name="Kelley-Loughnane N."/>
            <person name="Varaljay V.A."/>
            <person name="Crookes-Goodson W.J."/>
        </authorList>
    </citation>
    <scope>NUCLEOTIDE SEQUENCE</scope>
    <source>
        <strain evidence="4">5307AH</strain>
    </source>
</reference>
<dbReference type="InterPro" id="IPR019163">
    <property type="entry name" value="THO_Thoc5"/>
</dbReference>
<dbReference type="GO" id="GO:0006406">
    <property type="term" value="P:mRNA export from nucleus"/>
    <property type="evidence" value="ECO:0007669"/>
    <property type="project" value="TreeGrafter"/>
</dbReference>
<comment type="caution">
    <text evidence="4">The sequence shown here is derived from an EMBL/GenBank/DDBJ whole genome shotgun (WGS) entry which is preliminary data.</text>
</comment>
<dbReference type="GO" id="GO:0003729">
    <property type="term" value="F:mRNA binding"/>
    <property type="evidence" value="ECO:0007669"/>
    <property type="project" value="TreeGrafter"/>
</dbReference>
<comment type="similarity">
    <text evidence="2">Belongs to the THOC5 family.</text>
</comment>
<name>A0AAD9FMH3_PAPLA</name>
<evidence type="ECO:0000313" key="4">
    <source>
        <dbReference type="EMBL" id="KAK1921974.1"/>
    </source>
</evidence>